<dbReference type="InterPro" id="IPR046348">
    <property type="entry name" value="SIS_dom_sf"/>
</dbReference>
<sequence length="199" mass="22621">MINSFKYKNMDYRKDITAYFEREKEIIDQISKDDINTLLNLLNKARDEQHFVFICGNGGSAATASHYCCDFNKGISNNQKSKFRFICLSDNIPSMMAYANDYSWEEIFVGPLRNLFKEGDYVIGISGSGNSSNVIKALQYANEHNGISIGITGYDGGIIKKICQYNVHIPVKDMQISEDLHIMLDHCMMNILCKNGENR</sequence>
<evidence type="ECO:0000259" key="1">
    <source>
        <dbReference type="PROSITE" id="PS51464"/>
    </source>
</evidence>
<dbReference type="Pfam" id="PF13580">
    <property type="entry name" value="SIS_2"/>
    <property type="match status" value="1"/>
</dbReference>
<evidence type="ECO:0000313" key="2">
    <source>
        <dbReference type="EMBL" id="EFZ36856.1"/>
    </source>
</evidence>
<name>E7RRG8_9BACT</name>
<dbReference type="PANTHER" id="PTHR30390:SF8">
    <property type="entry name" value="SUGAR ISOMERASE (SIS)"/>
    <property type="match status" value="1"/>
</dbReference>
<dbReference type="Proteomes" id="UP000005580">
    <property type="component" value="Unassembled WGS sequence"/>
</dbReference>
<protein>
    <recommendedName>
        <fullName evidence="1">SIS domain-containing protein</fullName>
    </recommendedName>
</protein>
<dbReference type="GO" id="GO:0097367">
    <property type="term" value="F:carbohydrate derivative binding"/>
    <property type="evidence" value="ECO:0007669"/>
    <property type="project" value="InterPro"/>
</dbReference>
<accession>E7RRG8</accession>
<comment type="caution">
    <text evidence="2">The sequence shown here is derived from an EMBL/GenBank/DDBJ whole genome shotgun (WGS) entry which is preliminary data.</text>
</comment>
<dbReference type="InterPro" id="IPR001347">
    <property type="entry name" value="SIS_dom"/>
</dbReference>
<organism evidence="2 3">
    <name type="scientific">Hoylesella oralis ATCC 33269</name>
    <dbReference type="NCBI Taxonomy" id="873533"/>
    <lineage>
        <taxon>Bacteria</taxon>
        <taxon>Pseudomonadati</taxon>
        <taxon>Bacteroidota</taxon>
        <taxon>Bacteroidia</taxon>
        <taxon>Bacteroidales</taxon>
        <taxon>Prevotellaceae</taxon>
        <taxon>Hoylesella</taxon>
    </lineage>
</organism>
<dbReference type="InterPro" id="IPR035461">
    <property type="entry name" value="GmhA/DiaA"/>
</dbReference>
<dbReference type="AlphaFoldDB" id="E7RRG8"/>
<dbReference type="STRING" id="28134.SAMN05444288_1408"/>
<gene>
    <name evidence="2" type="ORF">HMPREF0663_11769</name>
</gene>
<evidence type="ECO:0000313" key="3">
    <source>
        <dbReference type="Proteomes" id="UP000005580"/>
    </source>
</evidence>
<dbReference type="eggNOG" id="COG0279">
    <property type="taxonomic scope" value="Bacteria"/>
</dbReference>
<dbReference type="Gene3D" id="3.40.50.10490">
    <property type="entry name" value="Glucose-6-phosphate isomerase like protein, domain 1"/>
    <property type="match status" value="1"/>
</dbReference>
<reference evidence="2" key="1">
    <citation type="submission" date="2011-01" db="EMBL/GenBank/DDBJ databases">
        <authorList>
            <person name="Muzny D."/>
            <person name="Qin X."/>
            <person name="Buhay C."/>
            <person name="Dugan-Rocha S."/>
            <person name="Ding Y."/>
            <person name="Chen G."/>
            <person name="Hawes A."/>
            <person name="Holder M."/>
            <person name="Jhangiani S."/>
            <person name="Johnson A."/>
            <person name="Khan Z."/>
            <person name="Li Z."/>
            <person name="Liu W."/>
            <person name="Liu X."/>
            <person name="Perez L."/>
            <person name="Shen H."/>
            <person name="Wang Q."/>
            <person name="Watt J."/>
            <person name="Xi L."/>
            <person name="Xin Y."/>
            <person name="Zhou J."/>
            <person name="Deng J."/>
            <person name="Jiang H."/>
            <person name="Liu Y."/>
            <person name="Qu J."/>
            <person name="Song X.-Z."/>
            <person name="Zhang L."/>
            <person name="Villasana D."/>
            <person name="Johnson A."/>
            <person name="Liu J."/>
            <person name="Liyanage D."/>
            <person name="Lorensuhewa L."/>
            <person name="Robinson T."/>
            <person name="Song A."/>
            <person name="Song B.-B."/>
            <person name="Dinh H."/>
            <person name="Thornton R."/>
            <person name="Coyle M."/>
            <person name="Francisco L."/>
            <person name="Jackson L."/>
            <person name="Javaid M."/>
            <person name="Korchina V."/>
            <person name="Kovar C."/>
            <person name="Mata R."/>
            <person name="Mathew T."/>
            <person name="Ngo R."/>
            <person name="Nguyen L."/>
            <person name="Nguyen N."/>
            <person name="Okwuonu G."/>
            <person name="Ongeri F."/>
            <person name="Pham C."/>
            <person name="Simmons D."/>
            <person name="Wilczek-Boney K."/>
            <person name="Hale W."/>
            <person name="Jakkamsetti A."/>
            <person name="Pham P."/>
            <person name="Ruth R."/>
            <person name="San Lucas F."/>
            <person name="Warren J."/>
            <person name="Zhang J."/>
            <person name="Zhao Z."/>
            <person name="Zhou C."/>
            <person name="Zhu D."/>
            <person name="Lee S."/>
            <person name="Bess C."/>
            <person name="Blankenburg K."/>
            <person name="Forbes L."/>
            <person name="Fu Q."/>
            <person name="Gubbala S."/>
            <person name="Hirani K."/>
            <person name="Jayaseelan J.C."/>
            <person name="Lara F."/>
            <person name="Munidasa M."/>
            <person name="Palculict T."/>
            <person name="Patil S."/>
            <person name="Pu L.-L."/>
            <person name="Saada N."/>
            <person name="Tang L."/>
            <person name="Weissenberger G."/>
            <person name="Zhu Y."/>
            <person name="Hemphill L."/>
            <person name="Shang Y."/>
            <person name="Youmans B."/>
            <person name="Ayvaz T."/>
            <person name="Ross M."/>
            <person name="Santibanez J."/>
            <person name="Aqrawi P."/>
            <person name="Gross S."/>
            <person name="Joshi V."/>
            <person name="Fowler G."/>
            <person name="Nazareth L."/>
            <person name="Reid J."/>
            <person name="Worley K."/>
            <person name="Petrosino J."/>
            <person name="Highlander S."/>
            <person name="Gibbs R."/>
        </authorList>
    </citation>
    <scope>NUCLEOTIDE SEQUENCE [LARGE SCALE GENOMIC DNA]</scope>
    <source>
        <strain evidence="2">ATCC 33269</strain>
    </source>
</reference>
<dbReference type="CDD" id="cd05006">
    <property type="entry name" value="SIS_GmhA"/>
    <property type="match status" value="1"/>
</dbReference>
<dbReference type="InterPro" id="IPR050099">
    <property type="entry name" value="SIS_GmhA/DiaA_subfam"/>
</dbReference>
<keyword evidence="3" id="KW-1185">Reference proteome</keyword>
<dbReference type="HOGENOM" id="CLU_080999_1_1_10"/>
<dbReference type="PROSITE" id="PS51464">
    <property type="entry name" value="SIS"/>
    <property type="match status" value="1"/>
</dbReference>
<dbReference type="GO" id="GO:1901135">
    <property type="term" value="P:carbohydrate derivative metabolic process"/>
    <property type="evidence" value="ECO:0007669"/>
    <property type="project" value="InterPro"/>
</dbReference>
<dbReference type="PANTHER" id="PTHR30390">
    <property type="entry name" value="SEDOHEPTULOSE 7-PHOSPHATE ISOMERASE / DNAA INITIATOR-ASSOCIATING FACTOR FOR REPLICATION INITIATION"/>
    <property type="match status" value="1"/>
</dbReference>
<dbReference type="SUPFAM" id="SSF53697">
    <property type="entry name" value="SIS domain"/>
    <property type="match status" value="1"/>
</dbReference>
<feature type="domain" description="SIS" evidence="1">
    <location>
        <begin position="38"/>
        <end position="199"/>
    </location>
</feature>
<dbReference type="EMBL" id="AEPE02000005">
    <property type="protein sequence ID" value="EFZ36856.1"/>
    <property type="molecule type" value="Genomic_DNA"/>
</dbReference>
<proteinExistence type="predicted"/>